<dbReference type="Gene3D" id="1.10.530.10">
    <property type="match status" value="1"/>
</dbReference>
<accession>A0A5J6RH28</accession>
<feature type="domain" description="Transglycosylase SLT" evidence="3">
    <location>
        <begin position="395"/>
        <end position="501"/>
    </location>
</feature>
<dbReference type="STRING" id="1442598.GCA_000522465_00880"/>
<comment type="similarity">
    <text evidence="1">Belongs to the transglycosylase Slt family.</text>
</comment>
<dbReference type="InterPro" id="IPR023346">
    <property type="entry name" value="Lysozyme-like_dom_sf"/>
</dbReference>
<protein>
    <submittedName>
        <fullName evidence="5">Lytic transglycosylase domain-containing protein</fullName>
    </submittedName>
    <submittedName>
        <fullName evidence="4">Soluble lytic murein transglycosylase</fullName>
    </submittedName>
</protein>
<feature type="signal peptide" evidence="2">
    <location>
        <begin position="1"/>
        <end position="20"/>
    </location>
</feature>
<evidence type="ECO:0000256" key="1">
    <source>
        <dbReference type="ARBA" id="ARBA00007734"/>
    </source>
</evidence>
<dbReference type="RefSeq" id="WP_024775017.1">
    <property type="nucleotide sequence ID" value="NZ_CP043857.1"/>
</dbReference>
<evidence type="ECO:0000313" key="4">
    <source>
        <dbReference type="EMBL" id="QKJ27227.1"/>
    </source>
</evidence>
<reference evidence="4 7" key="2">
    <citation type="submission" date="2020-05" db="EMBL/GenBank/DDBJ databases">
        <title>Complete genome sequencing of Campylobacter and Arcobacter type strains.</title>
        <authorList>
            <person name="Miller W.G."/>
            <person name="Yee E."/>
        </authorList>
    </citation>
    <scope>NUCLEOTIDE SEQUENCE [LARGE SCALE GENOMIC DNA]</scope>
    <source>
        <strain evidence="4 7">LMG 21996</strain>
    </source>
</reference>
<keyword evidence="6" id="KW-1185">Reference proteome</keyword>
<dbReference type="EMBL" id="CP054051">
    <property type="protein sequence ID" value="QKJ27227.1"/>
    <property type="molecule type" value="Genomic_DNA"/>
</dbReference>
<evidence type="ECO:0000259" key="3">
    <source>
        <dbReference type="Pfam" id="PF01464"/>
    </source>
</evidence>
<evidence type="ECO:0000313" key="6">
    <source>
        <dbReference type="Proteomes" id="UP000305417"/>
    </source>
</evidence>
<gene>
    <name evidence="4" type="primary">slt</name>
    <name evidence="4" type="ORF">ACBT_1318</name>
    <name evidence="5" type="ORF">FE247_01325</name>
</gene>
<reference evidence="5 6" key="1">
    <citation type="submission" date="2019-05" db="EMBL/GenBank/DDBJ databases">
        <title>Arcobacter cibarius and Arcobacter thereius providing challenges in identification an antibiotic susceptibility and Quinolone resistance.</title>
        <authorList>
            <person name="Busch A."/>
            <person name="Hanel I."/>
            <person name="Hotzel H."/>
            <person name="Tomaso H."/>
        </authorList>
    </citation>
    <scope>NUCLEOTIDE SEQUENCE [LARGE SCALE GENOMIC DNA]</scope>
    <source>
        <strain evidence="5 6">16CS0831-2</strain>
    </source>
</reference>
<evidence type="ECO:0000256" key="2">
    <source>
        <dbReference type="SAM" id="SignalP"/>
    </source>
</evidence>
<dbReference type="Proteomes" id="UP000509513">
    <property type="component" value="Chromosome"/>
</dbReference>
<dbReference type="CDD" id="cd13401">
    <property type="entry name" value="Slt70-like"/>
    <property type="match status" value="1"/>
</dbReference>
<dbReference type="Proteomes" id="UP000305417">
    <property type="component" value="Unassembled WGS sequence"/>
</dbReference>
<dbReference type="Pfam" id="PF01464">
    <property type="entry name" value="SLT"/>
    <property type="match status" value="1"/>
</dbReference>
<feature type="chain" id="PRO_5044621607" evidence="2">
    <location>
        <begin position="21"/>
        <end position="555"/>
    </location>
</feature>
<evidence type="ECO:0000313" key="7">
    <source>
        <dbReference type="Proteomes" id="UP000509513"/>
    </source>
</evidence>
<dbReference type="InterPro" id="IPR008258">
    <property type="entry name" value="Transglycosylase_SLT_dom_1"/>
</dbReference>
<dbReference type="EMBL" id="VBUC01000002">
    <property type="protein sequence ID" value="TLT01554.1"/>
    <property type="molecule type" value="Genomic_DNA"/>
</dbReference>
<keyword evidence="2" id="KW-0732">Signal</keyword>
<sequence length="555" mass="65071">MTKAILKLSLISTLTLNLFALESPKTDFMQKDFKVTIDWLENRPKSSAKDFFILQYLEDENLSYDMAKKAYDMRKGNNATLDKAFKQKFNDKISPEDRFCYNASIIELKSQNSRCIALALGSLKKASDLSKTDLKFFISKLDPYPTLKKDLQTIASNTVFEDLRNSDSSRFLKIFFDVSDNYRSKYLNKFIDINFLNEISKSKDFEKFLRYVIYDKELKNIQKSLHNLNKSINLSSTISFMLGINAINNKDLTKAKDFFNQSFNNSYSKSDKDKSLYWLYLSSNDKNYLNELANSSDINIYSLYAKELLGIKADNIFYDIDLKNQSTNYDVYNPFLWDEVVEDTKKNLDEIKLQKYYNIFSSKDTEPHMAFVLERFEKYKVQYYITPYRDILKNYDIDKQVLIYSIARQESRFIPSAVSFSSAQGVMQIMPFLSKDIAKELGQNYNIYEQFNPKKNIEFASYHLDKLNKQFDNNPLFVAYAYNGGAGYTRTQLKKGLFKEKNRFEPFLSMEMISYNETKDYGKKVLTNYYIYNNYLNSENKISLSTILQSLVSPY</sequence>
<evidence type="ECO:0000313" key="5">
    <source>
        <dbReference type="EMBL" id="TLT01554.1"/>
    </source>
</evidence>
<organism evidence="4 7">
    <name type="scientific">Aliarcobacter cibarius</name>
    <dbReference type="NCBI Taxonomy" id="255507"/>
    <lineage>
        <taxon>Bacteria</taxon>
        <taxon>Pseudomonadati</taxon>
        <taxon>Campylobacterota</taxon>
        <taxon>Epsilonproteobacteria</taxon>
        <taxon>Campylobacterales</taxon>
        <taxon>Arcobacteraceae</taxon>
        <taxon>Aliarcobacter</taxon>
    </lineage>
</organism>
<dbReference type="KEGG" id="acib:ACBT_1318"/>
<proteinExistence type="inferred from homology"/>
<dbReference type="PANTHER" id="PTHR37423:SF2">
    <property type="entry name" value="MEMBRANE-BOUND LYTIC MUREIN TRANSGLYCOSYLASE C"/>
    <property type="match status" value="1"/>
</dbReference>
<dbReference type="PANTHER" id="PTHR37423">
    <property type="entry name" value="SOLUBLE LYTIC MUREIN TRANSGLYCOSYLASE-RELATED"/>
    <property type="match status" value="1"/>
</dbReference>
<dbReference type="AlphaFoldDB" id="A0A5J6RH28"/>
<name>A0A5J6RH28_9BACT</name>
<dbReference type="SUPFAM" id="SSF53955">
    <property type="entry name" value="Lysozyme-like"/>
    <property type="match status" value="1"/>
</dbReference>
<dbReference type="OrthoDB" id="5525175at2"/>